<keyword evidence="2" id="KW-0472">Membrane</keyword>
<comment type="caution">
    <text evidence="3">The sequence shown here is derived from an EMBL/GenBank/DDBJ whole genome shotgun (WGS) entry which is preliminary data.</text>
</comment>
<protein>
    <submittedName>
        <fullName evidence="3">Uncharacterized protein</fullName>
    </submittedName>
</protein>
<evidence type="ECO:0000256" key="1">
    <source>
        <dbReference type="SAM" id="MobiDB-lite"/>
    </source>
</evidence>
<proteinExistence type="predicted"/>
<gene>
    <name evidence="3" type="ORF">OVY01_04205</name>
</gene>
<feature type="compositionally biased region" description="Basic residues" evidence="1">
    <location>
        <begin position="369"/>
        <end position="378"/>
    </location>
</feature>
<keyword evidence="2" id="KW-1133">Transmembrane helix</keyword>
<dbReference type="Proteomes" id="UP001082899">
    <property type="component" value="Unassembled WGS sequence"/>
</dbReference>
<dbReference type="RefSeq" id="WP_267845870.1">
    <property type="nucleotide sequence ID" value="NZ_JAPMXC010000001.1"/>
</dbReference>
<reference evidence="3" key="1">
    <citation type="submission" date="2022-11" db="EMBL/GenBank/DDBJ databases">
        <title>Robbsia betulipollinis sp. nov., isolated from pollen of birch (Betula pendula).</title>
        <authorList>
            <person name="Shi H."/>
            <person name="Ambika Manirajan B."/>
            <person name="Ratering S."/>
            <person name="Geissler-Plaum R."/>
            <person name="Schnell S."/>
        </authorList>
    </citation>
    <scope>NUCLEOTIDE SEQUENCE</scope>
    <source>
        <strain evidence="3">Bb-Pol-6</strain>
    </source>
</reference>
<sequence length="386" mass="39589">MSAAVLAGWAPWLLPALAIAALALCVMRARRRQRRRRQRELVGAARSGVVSPAMPAAASSGVVPPVVAPSPVVVPAAIAPVGVSSKAVPSAAALPVVPPPTVTTSVASSAHAARSAAAPSVASLLTAATPTAVPSTVSVPPAPAASPAPSIPTAGPMVRSGSAGQVPGPAPVHRSGDEAGRREMAALEALRGLEFGDREQAALQAQLARAPRDVGALFGLLQWHARRGERAQVESFAHALWDETDAEGELWRRAAVLGRVVDPDNPLYSADPFAALAEHAARQPARAPLALDAFDLSLPEENEPAIPTSSMPVARPVDVDRASHVAEAPPAGFDIFNAPTARLPASFAGLDLNLDEPSAPAVAVDRPRRTAGRRRGRAKGAQSSDV</sequence>
<evidence type="ECO:0000256" key="2">
    <source>
        <dbReference type="SAM" id="Phobius"/>
    </source>
</evidence>
<keyword evidence="2" id="KW-0812">Transmembrane</keyword>
<keyword evidence="4" id="KW-1185">Reference proteome</keyword>
<feature type="compositionally biased region" description="Pro residues" evidence="1">
    <location>
        <begin position="140"/>
        <end position="150"/>
    </location>
</feature>
<organism evidence="3 4">
    <name type="scientific">Robbsia betulipollinis</name>
    <dbReference type="NCBI Taxonomy" id="2981849"/>
    <lineage>
        <taxon>Bacteria</taxon>
        <taxon>Pseudomonadati</taxon>
        <taxon>Pseudomonadota</taxon>
        <taxon>Betaproteobacteria</taxon>
        <taxon>Burkholderiales</taxon>
        <taxon>Burkholderiaceae</taxon>
        <taxon>Robbsia</taxon>
    </lineage>
</organism>
<feature type="region of interest" description="Disordered" evidence="1">
    <location>
        <begin position="356"/>
        <end position="386"/>
    </location>
</feature>
<evidence type="ECO:0000313" key="3">
    <source>
        <dbReference type="EMBL" id="MCY0386456.1"/>
    </source>
</evidence>
<evidence type="ECO:0000313" key="4">
    <source>
        <dbReference type="Proteomes" id="UP001082899"/>
    </source>
</evidence>
<feature type="transmembrane region" description="Helical" evidence="2">
    <location>
        <begin position="12"/>
        <end position="29"/>
    </location>
</feature>
<name>A0ABT3ZIU2_9BURK</name>
<feature type="region of interest" description="Disordered" evidence="1">
    <location>
        <begin position="133"/>
        <end position="179"/>
    </location>
</feature>
<accession>A0ABT3ZIU2</accession>
<dbReference type="EMBL" id="JAPMXC010000001">
    <property type="protein sequence ID" value="MCY0386456.1"/>
    <property type="molecule type" value="Genomic_DNA"/>
</dbReference>